<sequence>MKSTHFILLFLLFCQAIFAQSTYTFTEGFGAGPCHQYGREALYTDLLVHQLIQGKLSTPTEGSTLTNDKQGKPITWKRIQADTANRLRDAVLTNGYLYLSHQSKEEKLALLQVAGHGGLFFNGVPLSGDMYRYGWLFHPVKLKKGLNELYVRMGFGGRFQGISAKLIFPEKPVAISTPDATLPHILVERTTEPLWGGIVLINLSEKPLKNLKLRASIGGNTLVTEVPLISPMTTRKVPFQMNPASVTQKGEVACTLTLLQNEQVVDEKIIKLTALSASEHHSNTFISAIDGSVQYYAVAPQSGGVKPGAALFLSVHGAEVEAIGQARAYKPKDWGSLVAPTNRRPRGFNWEDWGRLDALEVLDIAQKRFQPDPQKIYLTGHSMGGHGSWYLGATYPGKWAGVAPCAGYPTLMGYGSADGKIPESSQNPAEQMLLRASSPSNVLALAANYKASGIYILHGDADRTVSVEYAREMRKVLSSFHPDFSYYEYPNGAHWYGDHSVDWPALFDFFKWHTIPKAEEIDTLNFTTANPAISATYQWIGIEQQEQPLQYSNIQVRRNKTNKSISIASKNVRVLKLLPGAFATGESFKLSIDGQEVCTTCKIGAAPLFFVKNTSWQAAEAPSPQQRNAQRNGTFKEAFQHQMVFVYGTTGTKEENEWAYQKAVFDAETWYYRGNGAVDLIADKDFNPAAYPNRGIILFGNATTNSAWPKLLANCPVQVQRGKVKLGDEEYSGADLGIYFTYPRADSPQASVSVVAGTGLMGMKAAWANQYFAAGSGFPDYLIFSAEMPKDGAKAIRATGFFDHNWQYAKMDAAKGE</sequence>
<accession>F4L0Z7</accession>
<dbReference type="HOGENOM" id="CLU_018337_0_0_10"/>
<protein>
    <recommendedName>
        <fullName evidence="5">Peptidase S9 prolyl oligopeptidase catalytic domain-containing protein</fullName>
    </recommendedName>
</protein>
<reference evidence="3 4" key="1">
    <citation type="journal article" date="2011" name="Stand. Genomic Sci.">
        <title>Complete genome sequence of Haliscomenobacter hydrossis type strain (O).</title>
        <authorList>
            <consortium name="US DOE Joint Genome Institute (JGI-PGF)"/>
            <person name="Daligault H."/>
            <person name="Lapidus A."/>
            <person name="Zeytun A."/>
            <person name="Nolan M."/>
            <person name="Lucas S."/>
            <person name="Del Rio T.G."/>
            <person name="Tice H."/>
            <person name="Cheng J.F."/>
            <person name="Tapia R."/>
            <person name="Han C."/>
            <person name="Goodwin L."/>
            <person name="Pitluck S."/>
            <person name="Liolios K."/>
            <person name="Pagani I."/>
            <person name="Ivanova N."/>
            <person name="Huntemann M."/>
            <person name="Mavromatis K."/>
            <person name="Mikhailova N."/>
            <person name="Pati A."/>
            <person name="Chen A."/>
            <person name="Palaniappan K."/>
            <person name="Land M."/>
            <person name="Hauser L."/>
            <person name="Brambilla E.M."/>
            <person name="Rohde M."/>
            <person name="Verbarg S."/>
            <person name="Goker M."/>
            <person name="Bristow J."/>
            <person name="Eisen J.A."/>
            <person name="Markowitz V."/>
            <person name="Hugenholtz P."/>
            <person name="Kyrpides N.C."/>
            <person name="Klenk H.P."/>
            <person name="Woyke T."/>
        </authorList>
    </citation>
    <scope>NUCLEOTIDE SEQUENCE [LARGE SCALE GENOMIC DNA]</scope>
    <source>
        <strain evidence="4">ATCC 27775 / DSM 1100 / LMG 10767 / O</strain>
    </source>
</reference>
<dbReference type="InterPro" id="IPR000801">
    <property type="entry name" value="Esterase-like"/>
</dbReference>
<reference key="2">
    <citation type="submission" date="2011-04" db="EMBL/GenBank/DDBJ databases">
        <title>Complete sequence of chromosome of Haliscomenobacter hydrossis DSM 1100.</title>
        <authorList>
            <consortium name="US DOE Joint Genome Institute (JGI-PGF)"/>
            <person name="Lucas S."/>
            <person name="Han J."/>
            <person name="Lapidus A."/>
            <person name="Bruce D."/>
            <person name="Goodwin L."/>
            <person name="Pitluck S."/>
            <person name="Peters L."/>
            <person name="Kyrpides N."/>
            <person name="Mavromatis K."/>
            <person name="Ivanova N."/>
            <person name="Ovchinnikova G."/>
            <person name="Pagani I."/>
            <person name="Daligault H."/>
            <person name="Detter J.C."/>
            <person name="Han C."/>
            <person name="Land M."/>
            <person name="Hauser L."/>
            <person name="Markowitz V."/>
            <person name="Cheng J.-F."/>
            <person name="Hugenholtz P."/>
            <person name="Woyke T."/>
            <person name="Wu D."/>
            <person name="Verbarg S."/>
            <person name="Frueling A."/>
            <person name="Brambilla E."/>
            <person name="Klenk H.-P."/>
            <person name="Eisen J.A."/>
        </authorList>
    </citation>
    <scope>NUCLEOTIDE SEQUENCE</scope>
    <source>
        <strain>DSM 1100</strain>
    </source>
</reference>
<dbReference type="KEGG" id="hhy:Halhy_3732"/>
<dbReference type="eggNOG" id="COG1506">
    <property type="taxonomic scope" value="Bacteria"/>
</dbReference>
<dbReference type="PANTHER" id="PTHR43037:SF4">
    <property type="entry name" value="PEPTIDASE S9 PROLYL OLIGOPEPTIDASE CATALYTIC DOMAIN-CONTAINING PROTEIN"/>
    <property type="match status" value="1"/>
</dbReference>
<dbReference type="Proteomes" id="UP000008461">
    <property type="component" value="Chromosome"/>
</dbReference>
<dbReference type="RefSeq" id="WP_013766123.1">
    <property type="nucleotide sequence ID" value="NC_015510.1"/>
</dbReference>
<dbReference type="EMBL" id="CP002691">
    <property type="protein sequence ID" value="AEE51584.1"/>
    <property type="molecule type" value="Genomic_DNA"/>
</dbReference>
<dbReference type="PANTHER" id="PTHR43037">
    <property type="entry name" value="UNNAMED PRODUCT-RELATED"/>
    <property type="match status" value="1"/>
</dbReference>
<gene>
    <name evidence="3" type="ordered locus">Halhy_3732</name>
</gene>
<dbReference type="STRING" id="760192.Halhy_3732"/>
<dbReference type="InterPro" id="IPR029058">
    <property type="entry name" value="AB_hydrolase_fold"/>
</dbReference>
<dbReference type="Pfam" id="PF00756">
    <property type="entry name" value="Esterase"/>
    <property type="match status" value="1"/>
</dbReference>
<name>F4L0Z7_HALH1</name>
<feature type="signal peptide" evidence="2">
    <location>
        <begin position="1"/>
        <end position="19"/>
    </location>
</feature>
<keyword evidence="4" id="KW-1185">Reference proteome</keyword>
<evidence type="ECO:0000313" key="4">
    <source>
        <dbReference type="Proteomes" id="UP000008461"/>
    </source>
</evidence>
<dbReference type="OrthoDB" id="9764953at2"/>
<dbReference type="SUPFAM" id="SSF53474">
    <property type="entry name" value="alpha/beta-Hydrolases"/>
    <property type="match status" value="2"/>
</dbReference>
<dbReference type="InterPro" id="IPR050955">
    <property type="entry name" value="Plant_Biomass_Hydrol_Est"/>
</dbReference>
<keyword evidence="1 2" id="KW-0732">Signal</keyword>
<organism evidence="3 4">
    <name type="scientific">Haliscomenobacter hydrossis (strain ATCC 27775 / DSM 1100 / LMG 10767 / O)</name>
    <dbReference type="NCBI Taxonomy" id="760192"/>
    <lineage>
        <taxon>Bacteria</taxon>
        <taxon>Pseudomonadati</taxon>
        <taxon>Bacteroidota</taxon>
        <taxon>Saprospiria</taxon>
        <taxon>Saprospirales</taxon>
        <taxon>Haliscomenobacteraceae</taxon>
        <taxon>Haliscomenobacter</taxon>
    </lineage>
</organism>
<evidence type="ECO:0000256" key="2">
    <source>
        <dbReference type="SAM" id="SignalP"/>
    </source>
</evidence>
<feature type="chain" id="PRO_5003312379" description="Peptidase S9 prolyl oligopeptidase catalytic domain-containing protein" evidence="2">
    <location>
        <begin position="20"/>
        <end position="817"/>
    </location>
</feature>
<evidence type="ECO:0000313" key="3">
    <source>
        <dbReference type="EMBL" id="AEE51584.1"/>
    </source>
</evidence>
<evidence type="ECO:0008006" key="5">
    <source>
        <dbReference type="Google" id="ProtNLM"/>
    </source>
</evidence>
<dbReference type="AlphaFoldDB" id="F4L0Z7"/>
<dbReference type="Gene3D" id="3.40.50.1820">
    <property type="entry name" value="alpha/beta hydrolase"/>
    <property type="match status" value="1"/>
</dbReference>
<evidence type="ECO:0000256" key="1">
    <source>
        <dbReference type="ARBA" id="ARBA00022729"/>
    </source>
</evidence>
<proteinExistence type="predicted"/>